<dbReference type="Gene3D" id="3.10.100.10">
    <property type="entry name" value="Mannose-Binding Protein A, subunit A"/>
    <property type="match status" value="1"/>
</dbReference>
<dbReference type="InterPro" id="IPR016187">
    <property type="entry name" value="CTDL_fold"/>
</dbReference>
<sequence length="84" mass="9747">MNDNSDPTRRYWTGAEERERHDHFYWVSSGKPVVIANWYSDYVPDSDTTDAVLLLDGNSYGWRWSYNGKSAGYYELCEADPADL</sequence>
<protein>
    <submittedName>
        <fullName evidence="1">Uncharacterized protein</fullName>
    </submittedName>
</protein>
<gene>
    <name evidence="1" type="ORF">CTOB1V02_LOCUS15514</name>
</gene>
<dbReference type="EMBL" id="OB690986">
    <property type="protein sequence ID" value="CAD7237699.1"/>
    <property type="molecule type" value="Genomic_DNA"/>
</dbReference>
<reference evidence="1" key="1">
    <citation type="submission" date="2020-11" db="EMBL/GenBank/DDBJ databases">
        <authorList>
            <person name="Tran Van P."/>
        </authorList>
    </citation>
    <scope>NUCLEOTIDE SEQUENCE</scope>
</reference>
<dbReference type="AlphaFoldDB" id="A0A7R8WTS8"/>
<name>A0A7R8WTS8_9CRUS</name>
<dbReference type="InterPro" id="IPR016186">
    <property type="entry name" value="C-type_lectin-like/link_sf"/>
</dbReference>
<dbReference type="SUPFAM" id="SSF56436">
    <property type="entry name" value="C-type lectin-like"/>
    <property type="match status" value="1"/>
</dbReference>
<proteinExistence type="predicted"/>
<dbReference type="CDD" id="cd00037">
    <property type="entry name" value="CLECT"/>
    <property type="match status" value="1"/>
</dbReference>
<accession>A0A7R8WTS8</accession>
<organism evidence="1">
    <name type="scientific">Cyprideis torosa</name>
    <dbReference type="NCBI Taxonomy" id="163714"/>
    <lineage>
        <taxon>Eukaryota</taxon>
        <taxon>Metazoa</taxon>
        <taxon>Ecdysozoa</taxon>
        <taxon>Arthropoda</taxon>
        <taxon>Crustacea</taxon>
        <taxon>Oligostraca</taxon>
        <taxon>Ostracoda</taxon>
        <taxon>Podocopa</taxon>
        <taxon>Podocopida</taxon>
        <taxon>Cytherocopina</taxon>
        <taxon>Cytheroidea</taxon>
        <taxon>Cytherideidae</taxon>
        <taxon>Cyprideis</taxon>
    </lineage>
</organism>
<evidence type="ECO:0000313" key="1">
    <source>
        <dbReference type="EMBL" id="CAD7237699.1"/>
    </source>
</evidence>